<dbReference type="KEGG" id="dci:113468413"/>
<organism evidence="2 3">
    <name type="scientific">Diaphorina citri</name>
    <name type="common">Asian citrus psyllid</name>
    <dbReference type="NCBI Taxonomy" id="121845"/>
    <lineage>
        <taxon>Eukaryota</taxon>
        <taxon>Metazoa</taxon>
        <taxon>Ecdysozoa</taxon>
        <taxon>Arthropoda</taxon>
        <taxon>Hexapoda</taxon>
        <taxon>Insecta</taxon>
        <taxon>Pterygota</taxon>
        <taxon>Neoptera</taxon>
        <taxon>Paraneoptera</taxon>
        <taxon>Hemiptera</taxon>
        <taxon>Sternorrhyncha</taxon>
        <taxon>Psylloidea</taxon>
        <taxon>Psyllidae</taxon>
        <taxon>Diaphorininae</taxon>
        <taxon>Diaphorina</taxon>
    </lineage>
</organism>
<dbReference type="PaxDb" id="121845-A0A3Q0J2W6"/>
<sequence length="445" mass="52075">MALVLQKRAFNRSRNELVNSEKAIEAVKNDPLGDHNYEAVRIKFQYFSDRLKVYEKRRDELKTAVQVDEDLTVLIPEEGEDLYKKRTNRLKIYETRKNELKTAIPEDDLDDLITKEGEDLHKKLSLWLTHIEELLKQYQVLRGRKEEDYDYELLLDDVADERRIEAVKNDPLGDHNYEAVRYKCKYFVERLKVYEKRRDELKTAVQGDEDLSVLIPEEGEYLYKKLFLWLTHIEESLKQYQVLRGRKEEDYDYELLLDDVVVNEYISPLDDPFPDEVIDDCDEFTEDCDMAEEEELVLHDEVFPEDEMSPSSVMTGTECSVSMEATEGDGVPECRASDGSDTLLEMTTPELESGKNPSEMTYDASTLVSVPDILEQPVVYGPLFDTPKFFGYLYFIFLRHCLLLLMYKIFSSHKKLVNVNVKRGKIFSSMKLVQFIPISYLCPKQ</sequence>
<dbReference type="Proteomes" id="UP000079169">
    <property type="component" value="Unplaced"/>
</dbReference>
<dbReference type="AlphaFoldDB" id="A0A3Q0J2W6"/>
<feature type="transmembrane region" description="Helical" evidence="1">
    <location>
        <begin position="389"/>
        <end position="407"/>
    </location>
</feature>
<proteinExistence type="predicted"/>
<evidence type="ECO:0000313" key="2">
    <source>
        <dbReference type="Proteomes" id="UP000079169"/>
    </source>
</evidence>
<name>A0A3Q0J2W6_DIACI</name>
<evidence type="ECO:0000256" key="1">
    <source>
        <dbReference type="SAM" id="Phobius"/>
    </source>
</evidence>
<dbReference type="RefSeq" id="XP_026681075.1">
    <property type="nucleotide sequence ID" value="XM_026825274.1"/>
</dbReference>
<protein>
    <submittedName>
        <fullName evidence="3">Uncharacterized protein LOC113468413</fullName>
    </submittedName>
</protein>
<evidence type="ECO:0000313" key="3">
    <source>
        <dbReference type="RefSeq" id="XP_026681075.1"/>
    </source>
</evidence>
<accession>A0A3Q0J2W6</accession>
<keyword evidence="1" id="KW-1133">Transmembrane helix</keyword>
<gene>
    <name evidence="3" type="primary">LOC113468413</name>
</gene>
<keyword evidence="1" id="KW-0812">Transmembrane</keyword>
<keyword evidence="2" id="KW-1185">Reference proteome</keyword>
<reference evidence="3" key="1">
    <citation type="submission" date="2025-08" db="UniProtKB">
        <authorList>
            <consortium name="RefSeq"/>
        </authorList>
    </citation>
    <scope>IDENTIFICATION</scope>
</reference>
<keyword evidence="1" id="KW-0472">Membrane</keyword>
<dbReference type="GeneID" id="113468413"/>